<dbReference type="SUPFAM" id="SSF53474">
    <property type="entry name" value="alpha/beta-Hydrolases"/>
    <property type="match status" value="1"/>
</dbReference>
<dbReference type="AlphaFoldDB" id="A0A6A9UWW6"/>
<comment type="caution">
    <text evidence="4">The sequence shown here is derived from an EMBL/GenBank/DDBJ whole genome shotgun (WGS) entry which is preliminary data.</text>
</comment>
<proteinExistence type="predicted"/>
<accession>A0A6A9UWW6</accession>
<name>A0A6A9UWW6_9ACTN</name>
<organism evidence="4 5">
    <name type="scientific">Auraticoccus cholistanensis</name>
    <dbReference type="NCBI Taxonomy" id="2656650"/>
    <lineage>
        <taxon>Bacteria</taxon>
        <taxon>Bacillati</taxon>
        <taxon>Actinomycetota</taxon>
        <taxon>Actinomycetes</taxon>
        <taxon>Propionibacteriales</taxon>
        <taxon>Propionibacteriaceae</taxon>
        <taxon>Auraticoccus</taxon>
    </lineage>
</organism>
<gene>
    <name evidence="4" type="ORF">GC722_08930</name>
</gene>
<dbReference type="PANTHER" id="PTHR10272:SF0">
    <property type="entry name" value="PLATELET-ACTIVATING FACTOR ACETYLHYDROLASE"/>
    <property type="match status" value="1"/>
</dbReference>
<dbReference type="RefSeq" id="WP_156609571.1">
    <property type="nucleotide sequence ID" value="NZ_WPCU01000005.1"/>
</dbReference>
<dbReference type="InterPro" id="IPR029058">
    <property type="entry name" value="AB_hydrolase_fold"/>
</dbReference>
<keyword evidence="3" id="KW-0443">Lipid metabolism</keyword>
<sequence length="416" mass="44501">MTSSYPHAVRRASLASALAVSVLLTAVSTLPGLVARSSASGPGDPVAFGLPTPTGPERPGTLELHLVDRQRTDPWAEDGGPRELMISIWYPAVHEPGAPATPYLPERVASFYDQTSAELGIARGAVDFAGAVSSAQTRAPVAGTTPRPVVLYSPGGGMSRALGTILVEELVSHGYVVVTVDSTYQAPVELPSGLTLPARGVDLEQALAERVRDLRFVLDQLELLVAGGNPDQQRRPLPTGLRTVLDLDRVGVFGHSMGGFAAAEAMQADPRLDAGVNLDGSMGQEYQADPDGRIDRPFLLVGAGTDGDSGRPHTHRDAPDWADYWARMTGWRRDLHLPDGEHMSFTDLQHVLPAVGREVDLDEEAVRAAIGTVDPEQSLTVQRTYLRAFFDHHLRDEPQPVLDAVPASLPVAELVP</sequence>
<evidence type="ECO:0000313" key="4">
    <source>
        <dbReference type="EMBL" id="MVA76145.1"/>
    </source>
</evidence>
<evidence type="ECO:0000256" key="2">
    <source>
        <dbReference type="ARBA" id="ARBA00022963"/>
    </source>
</evidence>
<protein>
    <submittedName>
        <fullName evidence="4">Lipase</fullName>
    </submittedName>
</protein>
<dbReference type="PANTHER" id="PTHR10272">
    <property type="entry name" value="PLATELET-ACTIVATING FACTOR ACETYLHYDROLASE"/>
    <property type="match status" value="1"/>
</dbReference>
<keyword evidence="5" id="KW-1185">Reference proteome</keyword>
<dbReference type="GO" id="GO:0016042">
    <property type="term" value="P:lipid catabolic process"/>
    <property type="evidence" value="ECO:0007669"/>
    <property type="project" value="UniProtKB-KW"/>
</dbReference>
<evidence type="ECO:0000256" key="3">
    <source>
        <dbReference type="ARBA" id="ARBA00023098"/>
    </source>
</evidence>
<dbReference type="Proteomes" id="UP000435304">
    <property type="component" value="Unassembled WGS sequence"/>
</dbReference>
<reference evidence="4 5" key="1">
    <citation type="submission" date="2019-12" db="EMBL/GenBank/DDBJ databases">
        <title>Auraticoccus cholistani sp. nov., an actinomycete isolated from soil of Cholistan desert.</title>
        <authorList>
            <person name="Cheema M.T."/>
        </authorList>
    </citation>
    <scope>NUCLEOTIDE SEQUENCE [LARGE SCALE GENOMIC DNA]</scope>
    <source>
        <strain evidence="4 5">F435</strain>
    </source>
</reference>
<dbReference type="GO" id="GO:0003847">
    <property type="term" value="F:1-alkyl-2-acetylglycerophosphocholine esterase activity"/>
    <property type="evidence" value="ECO:0007669"/>
    <property type="project" value="TreeGrafter"/>
</dbReference>
<keyword evidence="1" id="KW-0378">Hydrolase</keyword>
<evidence type="ECO:0000256" key="1">
    <source>
        <dbReference type="ARBA" id="ARBA00022801"/>
    </source>
</evidence>
<dbReference type="EMBL" id="WPCU01000005">
    <property type="protein sequence ID" value="MVA76145.1"/>
    <property type="molecule type" value="Genomic_DNA"/>
</dbReference>
<dbReference type="Gene3D" id="3.40.50.1820">
    <property type="entry name" value="alpha/beta hydrolase"/>
    <property type="match status" value="1"/>
</dbReference>
<keyword evidence="2" id="KW-0442">Lipid degradation</keyword>
<evidence type="ECO:0000313" key="5">
    <source>
        <dbReference type="Proteomes" id="UP000435304"/>
    </source>
</evidence>